<evidence type="ECO:0000259" key="3">
    <source>
        <dbReference type="Pfam" id="PF25967"/>
    </source>
</evidence>
<accession>A0A4R6RID7</accession>
<comment type="caution">
    <text evidence="4">The sequence shown here is derived from an EMBL/GenBank/DDBJ whole genome shotgun (WGS) entry which is preliminary data.</text>
</comment>
<dbReference type="GO" id="GO:1990281">
    <property type="term" value="C:efflux pump complex"/>
    <property type="evidence" value="ECO:0007669"/>
    <property type="project" value="TreeGrafter"/>
</dbReference>
<dbReference type="EMBL" id="SNXY01000006">
    <property type="protein sequence ID" value="TDP86269.1"/>
    <property type="molecule type" value="Genomic_DNA"/>
</dbReference>
<dbReference type="AlphaFoldDB" id="A0A4R6RID7"/>
<dbReference type="Pfam" id="PF25954">
    <property type="entry name" value="Beta-barrel_RND_2"/>
    <property type="match status" value="1"/>
</dbReference>
<dbReference type="GO" id="GO:0015562">
    <property type="term" value="F:efflux transmembrane transporter activity"/>
    <property type="evidence" value="ECO:0007669"/>
    <property type="project" value="TreeGrafter"/>
</dbReference>
<evidence type="ECO:0000256" key="1">
    <source>
        <dbReference type="ARBA" id="ARBA00009477"/>
    </source>
</evidence>
<reference evidence="4 5" key="1">
    <citation type="submission" date="2019-03" db="EMBL/GenBank/DDBJ databases">
        <title>Genomic Encyclopedia of Type Strains, Phase IV (KMG-IV): sequencing the most valuable type-strain genomes for metagenomic binning, comparative biology and taxonomic classification.</title>
        <authorList>
            <person name="Goeker M."/>
        </authorList>
    </citation>
    <scope>NUCLEOTIDE SEQUENCE [LARGE SCALE GENOMIC DNA]</scope>
    <source>
        <strain evidence="4 5">DSM 102969</strain>
    </source>
</reference>
<dbReference type="PANTHER" id="PTHR30469">
    <property type="entry name" value="MULTIDRUG RESISTANCE PROTEIN MDTA"/>
    <property type="match status" value="1"/>
</dbReference>
<dbReference type="InterPro" id="IPR058792">
    <property type="entry name" value="Beta-barrel_RND_2"/>
</dbReference>
<dbReference type="Gene3D" id="2.40.50.100">
    <property type="match status" value="1"/>
</dbReference>
<protein>
    <submittedName>
        <fullName evidence="4">RND family efflux transporter MFP subunit</fullName>
    </submittedName>
</protein>
<name>A0A4R6RID7_9HYPH</name>
<dbReference type="NCBIfam" id="TIGR01730">
    <property type="entry name" value="RND_mfp"/>
    <property type="match status" value="1"/>
</dbReference>
<dbReference type="InterPro" id="IPR006143">
    <property type="entry name" value="RND_pump_MFP"/>
</dbReference>
<dbReference type="Proteomes" id="UP000294547">
    <property type="component" value="Unassembled WGS sequence"/>
</dbReference>
<gene>
    <name evidence="4" type="ORF">EDD54_0138</name>
</gene>
<keyword evidence="5" id="KW-1185">Reference proteome</keyword>
<proteinExistence type="inferred from homology"/>
<feature type="domain" description="CusB-like beta-barrel" evidence="2">
    <location>
        <begin position="203"/>
        <end position="273"/>
    </location>
</feature>
<dbReference type="InterPro" id="IPR058627">
    <property type="entry name" value="MdtA-like_C"/>
</dbReference>
<dbReference type="RefSeq" id="WP_126537522.1">
    <property type="nucleotide sequence ID" value="NZ_BSPM01000008.1"/>
</dbReference>
<dbReference type="Gene3D" id="2.40.420.20">
    <property type="match status" value="1"/>
</dbReference>
<dbReference type="SUPFAM" id="SSF111369">
    <property type="entry name" value="HlyD-like secretion proteins"/>
    <property type="match status" value="1"/>
</dbReference>
<organism evidence="4 5">
    <name type="scientific">Oharaeibacter diazotrophicus</name>
    <dbReference type="NCBI Taxonomy" id="1920512"/>
    <lineage>
        <taxon>Bacteria</taxon>
        <taxon>Pseudomonadati</taxon>
        <taxon>Pseudomonadota</taxon>
        <taxon>Alphaproteobacteria</taxon>
        <taxon>Hyphomicrobiales</taxon>
        <taxon>Pleomorphomonadaceae</taxon>
        <taxon>Oharaeibacter</taxon>
    </lineage>
</organism>
<dbReference type="Gene3D" id="1.10.287.470">
    <property type="entry name" value="Helix hairpin bin"/>
    <property type="match status" value="1"/>
</dbReference>
<dbReference type="Gene3D" id="2.40.30.170">
    <property type="match status" value="1"/>
</dbReference>
<evidence type="ECO:0000313" key="5">
    <source>
        <dbReference type="Proteomes" id="UP000294547"/>
    </source>
</evidence>
<feature type="domain" description="Multidrug resistance protein MdtA-like C-terminal permuted SH3" evidence="3">
    <location>
        <begin position="283"/>
        <end position="339"/>
    </location>
</feature>
<evidence type="ECO:0000259" key="2">
    <source>
        <dbReference type="Pfam" id="PF25954"/>
    </source>
</evidence>
<sequence>MIRLLLAAGLALPLAACQPDEPAAEAPPRPVKSVEIRPFRDQAPVFTGVVDPRVSTDYSFRILGRMVARDVDVGDLVRKGERLAALETTVLQQAVDSAEAAATGANATLANAVGVEARQRALRQSNTATQADLDNAVQALEAARSAATQAMAALAKAREQLGYASLVAEFDGVVTAVSAEPGQVVAAGQSVVTVASPDRRDAVVDLPDAMAGRLALGTALQVRLQLAPAIVAAGAVREIAPLADPVTRTRRVKIALDSPDDRFRLGSIVTVALPGDDAGFLALPQAAVFGADGARRVWVVSADGASVATRPVTVRPAPDGQWVVLDGLAEGERVVTAGVNSLAEGQRVRIDGAVR</sequence>
<dbReference type="PANTHER" id="PTHR30469:SF15">
    <property type="entry name" value="HLYD FAMILY OF SECRETION PROTEINS"/>
    <property type="match status" value="1"/>
</dbReference>
<dbReference type="Pfam" id="PF25967">
    <property type="entry name" value="RND-MFP_C"/>
    <property type="match status" value="1"/>
</dbReference>
<dbReference type="OrthoDB" id="9813967at2"/>
<evidence type="ECO:0000313" key="4">
    <source>
        <dbReference type="EMBL" id="TDP86269.1"/>
    </source>
</evidence>
<comment type="similarity">
    <text evidence="1">Belongs to the membrane fusion protein (MFP) (TC 8.A.1) family.</text>
</comment>